<dbReference type="RefSeq" id="WP_172511396.1">
    <property type="nucleotide sequence ID" value="NZ_CP032549.1"/>
</dbReference>
<dbReference type="EMBL" id="CP032549">
    <property type="protein sequence ID" value="QIV86455.1"/>
    <property type="molecule type" value="Genomic_DNA"/>
</dbReference>
<evidence type="ECO:0000313" key="2">
    <source>
        <dbReference type="Proteomes" id="UP000502331"/>
    </source>
</evidence>
<evidence type="ECO:0008006" key="3">
    <source>
        <dbReference type="Google" id="ProtNLM"/>
    </source>
</evidence>
<sequence length="378" mass="42311">MLKLWKSIGFGVVETSDDAKYGNGAQDSLVVLPASPAPPLMLNEAASKLWRKGVDSPVFEEDLNADESQMISEFVDMGIASAGQTETALRISKPVMTSIEHELVYALIAKLCVQNSIEYVFVKGPIQYDYGLRDRKHSADVDVWIDPNRIQEFLTVMEPWGWSADSERWLHSKFNHSVTLNASTWGCQIDVHRYFPGSTKSPTDAFDAVIGWRDAVHYAGAEALVLSKPAAAVLYALHGLRPESRHKKKTMDYSDAAVALGIGGSETVRFSKEFACTDVLFDALTDAFPDEPVDRTNRLPEDWKWRSESSWVRAYFMILKSLKPREWFGFLKDVVRAPAPVGSSGANGVSGFKRIIYRVSPQWTKAKIALSRCLNRRR</sequence>
<keyword evidence="2" id="KW-1185">Reference proteome</keyword>
<evidence type="ECO:0000313" key="1">
    <source>
        <dbReference type="EMBL" id="QIV86455.1"/>
    </source>
</evidence>
<name>A0A6H0SJD5_9MICC</name>
<dbReference type="AlphaFoldDB" id="A0A6H0SJD5"/>
<organism evidence="1 2">
    <name type="scientific">Glutamicibacter mishrai</name>
    <dbReference type="NCBI Taxonomy" id="1775880"/>
    <lineage>
        <taxon>Bacteria</taxon>
        <taxon>Bacillati</taxon>
        <taxon>Actinomycetota</taxon>
        <taxon>Actinomycetes</taxon>
        <taxon>Micrococcales</taxon>
        <taxon>Micrococcaceae</taxon>
        <taxon>Glutamicibacter</taxon>
    </lineage>
</organism>
<dbReference type="Pfam" id="PF14907">
    <property type="entry name" value="NTP_transf_5"/>
    <property type="match status" value="1"/>
</dbReference>
<reference evidence="1 2" key="1">
    <citation type="submission" date="2018-09" db="EMBL/GenBank/DDBJ databases">
        <title>Glutamicibacter mishrai S5-52T (LMG 29155T = KCTC 39846T).</title>
        <authorList>
            <person name="Das S.K."/>
        </authorList>
    </citation>
    <scope>NUCLEOTIDE SEQUENCE [LARGE SCALE GENOMIC DNA]</scope>
    <source>
        <strain evidence="1 2">S5-52</strain>
    </source>
</reference>
<accession>A0A6H0SJD5</accession>
<dbReference type="Proteomes" id="UP000502331">
    <property type="component" value="Chromosome"/>
</dbReference>
<gene>
    <name evidence="1" type="ORF">D3791_04540</name>
</gene>
<proteinExistence type="predicted"/>
<protein>
    <recommendedName>
        <fullName evidence="3">Nucleotidyltransferase family protein</fullName>
    </recommendedName>
</protein>
<dbReference type="InterPro" id="IPR039498">
    <property type="entry name" value="NTP_transf_5"/>
</dbReference>